<name>A0ABN1IPF3_9FLAO</name>
<protein>
    <submittedName>
        <fullName evidence="1">Uncharacterized protein</fullName>
    </submittedName>
</protein>
<evidence type="ECO:0000313" key="1">
    <source>
        <dbReference type="EMBL" id="GAA0718366.1"/>
    </source>
</evidence>
<dbReference type="Proteomes" id="UP001501758">
    <property type="component" value="Unassembled WGS sequence"/>
</dbReference>
<evidence type="ECO:0000313" key="2">
    <source>
        <dbReference type="Proteomes" id="UP001501758"/>
    </source>
</evidence>
<reference evidence="1 2" key="1">
    <citation type="journal article" date="2019" name="Int. J. Syst. Evol. Microbiol.">
        <title>The Global Catalogue of Microorganisms (GCM) 10K type strain sequencing project: providing services to taxonomists for standard genome sequencing and annotation.</title>
        <authorList>
            <consortium name="The Broad Institute Genomics Platform"/>
            <consortium name="The Broad Institute Genome Sequencing Center for Infectious Disease"/>
            <person name="Wu L."/>
            <person name="Ma J."/>
        </authorList>
    </citation>
    <scope>NUCLEOTIDE SEQUENCE [LARGE SCALE GENOMIC DNA]</scope>
    <source>
        <strain evidence="1 2">JCM 15974</strain>
    </source>
</reference>
<sequence length="141" mass="16779">MFFVNMEFIQSKVYPDLYLVKHAVEEKDSLHKAIKKVVRQNLIEYHQKTDFKDSFQYSLRFYTYYKNWNPLTFGDSGTAYFIDNEEDLGGMVVEDLSMYPQYKLAIFTMTDCKNTNTSICGKLDYYENGYVLKTDMIKHNF</sequence>
<dbReference type="EMBL" id="BAAAGE010000001">
    <property type="protein sequence ID" value="GAA0718366.1"/>
    <property type="molecule type" value="Genomic_DNA"/>
</dbReference>
<gene>
    <name evidence="1" type="ORF">GCM10009430_16390</name>
</gene>
<keyword evidence="2" id="KW-1185">Reference proteome</keyword>
<organism evidence="1 2">
    <name type="scientific">Aquimarina litoralis</name>
    <dbReference type="NCBI Taxonomy" id="584605"/>
    <lineage>
        <taxon>Bacteria</taxon>
        <taxon>Pseudomonadati</taxon>
        <taxon>Bacteroidota</taxon>
        <taxon>Flavobacteriia</taxon>
        <taxon>Flavobacteriales</taxon>
        <taxon>Flavobacteriaceae</taxon>
        <taxon>Aquimarina</taxon>
    </lineage>
</organism>
<accession>A0ABN1IPF3</accession>
<comment type="caution">
    <text evidence="1">The sequence shown here is derived from an EMBL/GenBank/DDBJ whole genome shotgun (WGS) entry which is preliminary data.</text>
</comment>
<proteinExistence type="predicted"/>